<feature type="domain" description="Glycosyltransferase 2-like" evidence="4">
    <location>
        <begin position="43"/>
        <end position="209"/>
    </location>
</feature>
<dbReference type="GO" id="GO:0016757">
    <property type="term" value="F:glycosyltransferase activity"/>
    <property type="evidence" value="ECO:0007669"/>
    <property type="project" value="UniProtKB-KW"/>
</dbReference>
<dbReference type="CDD" id="cd04186">
    <property type="entry name" value="GT_2_like_c"/>
    <property type="match status" value="1"/>
</dbReference>
<evidence type="ECO:0000313" key="5">
    <source>
        <dbReference type="EMBL" id="TET83264.1"/>
    </source>
</evidence>
<reference evidence="5 6" key="1">
    <citation type="submission" date="2019-03" db="EMBL/GenBank/DDBJ databases">
        <title>Metabolic potential of uncultured bacteria and archaea associated with petroleum seepage in deep-sea sediments.</title>
        <authorList>
            <person name="Dong X."/>
            <person name="Hubert C."/>
        </authorList>
    </citation>
    <scope>NUCLEOTIDE SEQUENCE [LARGE SCALE GENOMIC DNA]</scope>
    <source>
        <strain evidence="5">E29_bin36</strain>
    </source>
</reference>
<gene>
    <name evidence="5" type="ORF">E3J38_00740</name>
</gene>
<dbReference type="InterPro" id="IPR001173">
    <property type="entry name" value="Glyco_trans_2-like"/>
</dbReference>
<protein>
    <submittedName>
        <fullName evidence="5">Glycosyltransferase family 2 protein</fullName>
    </submittedName>
</protein>
<dbReference type="PANTHER" id="PTHR43179:SF12">
    <property type="entry name" value="GALACTOFURANOSYLTRANSFERASE GLFT2"/>
    <property type="match status" value="1"/>
</dbReference>
<evidence type="ECO:0000259" key="4">
    <source>
        <dbReference type="Pfam" id="PF00535"/>
    </source>
</evidence>
<organism evidence="5 6">
    <name type="scientific">candidate division TA06 bacterium</name>
    <dbReference type="NCBI Taxonomy" id="2250710"/>
    <lineage>
        <taxon>Bacteria</taxon>
        <taxon>Bacteria division TA06</taxon>
    </lineage>
</organism>
<name>A0A523XVD9_UNCT6</name>
<comment type="caution">
    <text evidence="5">The sequence shown here is derived from an EMBL/GenBank/DDBJ whole genome shotgun (WGS) entry which is preliminary data.</text>
</comment>
<dbReference type="PANTHER" id="PTHR43179">
    <property type="entry name" value="RHAMNOSYLTRANSFERASE WBBL"/>
    <property type="match status" value="1"/>
</dbReference>
<dbReference type="Proteomes" id="UP000315534">
    <property type="component" value="Unassembled WGS sequence"/>
</dbReference>
<keyword evidence="2" id="KW-0328">Glycosyltransferase</keyword>
<dbReference type="SUPFAM" id="SSF53448">
    <property type="entry name" value="Nucleotide-diphospho-sugar transferases"/>
    <property type="match status" value="1"/>
</dbReference>
<dbReference type="AlphaFoldDB" id="A0A523XVD9"/>
<dbReference type="InterPro" id="IPR029044">
    <property type="entry name" value="Nucleotide-diphossugar_trans"/>
</dbReference>
<dbReference type="Pfam" id="PF00535">
    <property type="entry name" value="Glycos_transf_2"/>
    <property type="match status" value="1"/>
</dbReference>
<dbReference type="EMBL" id="SOIP01000043">
    <property type="protein sequence ID" value="TET83264.1"/>
    <property type="molecule type" value="Genomic_DNA"/>
</dbReference>
<evidence type="ECO:0000313" key="6">
    <source>
        <dbReference type="Proteomes" id="UP000315534"/>
    </source>
</evidence>
<evidence type="ECO:0000256" key="3">
    <source>
        <dbReference type="ARBA" id="ARBA00022679"/>
    </source>
</evidence>
<dbReference type="Gene3D" id="3.90.550.10">
    <property type="entry name" value="Spore Coat Polysaccharide Biosynthesis Protein SpsA, Chain A"/>
    <property type="match status" value="1"/>
</dbReference>
<evidence type="ECO:0000256" key="1">
    <source>
        <dbReference type="ARBA" id="ARBA00006739"/>
    </source>
</evidence>
<keyword evidence="3 5" id="KW-0808">Transferase</keyword>
<accession>A0A523XVD9</accession>
<sequence length="362" mass="40944">MGEPVQSSSTLRLLSDFQEYEDTSTEKKEDTEAVNNADVVAAVVNWNGAKYIRSCLDSVLNQDYPRIKTVVVDNGSTDGSVEIIKENFGSSRLVRNKTNVGYCKALNQAINALESDFILCLNTDVKLEPDYVEKAVAIMHQFPDCGMLSGKILRLDGKTLDSAGQFIGRDRRPRERGYGGRDRGQYDAREFVFSVCGAVAFYRRKMLDQVALDGQYFDEDYFAFYEDLDLGWRAQLLGWSCIYEPGAVAYHQRGATAPAGRRVFSVLSAKQFARRSTATRYHIIKNRYMTMIKNDSPESLLADMLFILPFEALLWCYTALSSPMLMLRLPGMTKEILASLHKRRLVQSKRTVGYDMIRKGIV</sequence>
<comment type="similarity">
    <text evidence="1">Belongs to the glycosyltransferase 2 family.</text>
</comment>
<evidence type="ECO:0000256" key="2">
    <source>
        <dbReference type="ARBA" id="ARBA00022676"/>
    </source>
</evidence>
<proteinExistence type="inferred from homology"/>